<keyword evidence="2" id="KW-1185">Reference proteome</keyword>
<name>A0A8J5SAZ8_ZIZPA</name>
<protein>
    <submittedName>
        <fullName evidence="1">Uncharacterized protein</fullName>
    </submittedName>
</protein>
<accession>A0A8J5SAZ8</accession>
<comment type="caution">
    <text evidence="1">The sequence shown here is derived from an EMBL/GenBank/DDBJ whole genome shotgun (WGS) entry which is preliminary data.</text>
</comment>
<evidence type="ECO:0000313" key="1">
    <source>
        <dbReference type="EMBL" id="KAG8052374.1"/>
    </source>
</evidence>
<dbReference type="EMBL" id="JAAALK010000288">
    <property type="protein sequence ID" value="KAG8052374.1"/>
    <property type="molecule type" value="Genomic_DNA"/>
</dbReference>
<sequence>MQAAADIAPSAGLHKLASTLWHGARYTAGFPTCVRRWREVCRSSQEVKHRRSRQRLKDQVDVVFGTQRKFVAAAVPMDEGKCLSPKC</sequence>
<reference evidence="1" key="2">
    <citation type="submission" date="2021-02" db="EMBL/GenBank/DDBJ databases">
        <authorList>
            <person name="Kimball J.A."/>
            <person name="Haas M.W."/>
            <person name="Macchietto M."/>
            <person name="Kono T."/>
            <person name="Duquette J."/>
            <person name="Shao M."/>
        </authorList>
    </citation>
    <scope>NUCLEOTIDE SEQUENCE</scope>
    <source>
        <tissue evidence="1">Fresh leaf tissue</tissue>
    </source>
</reference>
<evidence type="ECO:0000313" key="2">
    <source>
        <dbReference type="Proteomes" id="UP000729402"/>
    </source>
</evidence>
<proteinExistence type="predicted"/>
<gene>
    <name evidence="1" type="ORF">GUJ93_ZPchr0001g31154</name>
</gene>
<dbReference type="Proteomes" id="UP000729402">
    <property type="component" value="Unassembled WGS sequence"/>
</dbReference>
<reference evidence="1" key="1">
    <citation type="journal article" date="2021" name="bioRxiv">
        <title>Whole Genome Assembly and Annotation of Northern Wild Rice, Zizania palustris L., Supports a Whole Genome Duplication in the Zizania Genus.</title>
        <authorList>
            <person name="Haas M."/>
            <person name="Kono T."/>
            <person name="Macchietto M."/>
            <person name="Millas R."/>
            <person name="McGilp L."/>
            <person name="Shao M."/>
            <person name="Duquette J."/>
            <person name="Hirsch C.N."/>
            <person name="Kimball J."/>
        </authorList>
    </citation>
    <scope>NUCLEOTIDE SEQUENCE</scope>
    <source>
        <tissue evidence="1">Fresh leaf tissue</tissue>
    </source>
</reference>
<organism evidence="1 2">
    <name type="scientific">Zizania palustris</name>
    <name type="common">Northern wild rice</name>
    <dbReference type="NCBI Taxonomy" id="103762"/>
    <lineage>
        <taxon>Eukaryota</taxon>
        <taxon>Viridiplantae</taxon>
        <taxon>Streptophyta</taxon>
        <taxon>Embryophyta</taxon>
        <taxon>Tracheophyta</taxon>
        <taxon>Spermatophyta</taxon>
        <taxon>Magnoliopsida</taxon>
        <taxon>Liliopsida</taxon>
        <taxon>Poales</taxon>
        <taxon>Poaceae</taxon>
        <taxon>BOP clade</taxon>
        <taxon>Oryzoideae</taxon>
        <taxon>Oryzeae</taxon>
        <taxon>Zizaniinae</taxon>
        <taxon>Zizania</taxon>
    </lineage>
</organism>
<dbReference type="AlphaFoldDB" id="A0A8J5SAZ8"/>